<dbReference type="Proteomes" id="UP000238362">
    <property type="component" value="Unassembled WGS sequence"/>
</dbReference>
<name>A0A2T0LYN7_9PSEU</name>
<dbReference type="InterPro" id="IPR020781">
    <property type="entry name" value="ATPase_OSCP/d_CS"/>
</dbReference>
<dbReference type="RefSeq" id="WP_106177920.1">
    <property type="nucleotide sequence ID" value="NZ_PVNH01000003.1"/>
</dbReference>
<dbReference type="PRINTS" id="PR00125">
    <property type="entry name" value="ATPASEDELTA"/>
</dbReference>
<dbReference type="AlphaFoldDB" id="A0A2T0LYN7"/>
<proteinExistence type="inferred from homology"/>
<organism evidence="9 10">
    <name type="scientific">Prauserella shujinwangii</name>
    <dbReference type="NCBI Taxonomy" id="1453103"/>
    <lineage>
        <taxon>Bacteria</taxon>
        <taxon>Bacillati</taxon>
        <taxon>Actinomycetota</taxon>
        <taxon>Actinomycetes</taxon>
        <taxon>Pseudonocardiales</taxon>
        <taxon>Pseudonocardiaceae</taxon>
        <taxon>Prauserella</taxon>
    </lineage>
</organism>
<dbReference type="PANTHER" id="PTHR11910">
    <property type="entry name" value="ATP SYNTHASE DELTA CHAIN"/>
    <property type="match status" value="1"/>
</dbReference>
<keyword evidence="4 8" id="KW-0406">Ion transport</keyword>
<dbReference type="SUPFAM" id="SSF47928">
    <property type="entry name" value="N-terminal domain of the delta subunit of the F1F0-ATP synthase"/>
    <property type="match status" value="1"/>
</dbReference>
<keyword evidence="10" id="KW-1185">Reference proteome</keyword>
<accession>A0A2T0LYN7</accession>
<keyword evidence="5 8" id="KW-0472">Membrane</keyword>
<sequence length="273" mass="29645">MTLHAASREALRFAETRLDEVLRDSGTDPSAVGEELLSVVDMLTREVGLRRAVGDGSSDPEARKRLVRSLLEGKVSEPALTVLDAAVGGRWSSPRELVDGVEALGRSALLNSAEKADKLDSVETQLFRIARIVDGEPELERALSDQAASLEAKRNLIRSLFADKVDPITQVLVEQVVARTRGRSVASGLDELVELAATRRERSVAYVTSASELSEDQRERLSGKLTQIYGRPITLHVELDRELGAGLMVRVGDEVIDGSAAGRIEALRRQLAS</sequence>
<dbReference type="EMBL" id="PVNH01000003">
    <property type="protein sequence ID" value="PRX49227.1"/>
    <property type="molecule type" value="Genomic_DNA"/>
</dbReference>
<dbReference type="OrthoDB" id="5242917at2"/>
<dbReference type="InterPro" id="IPR026015">
    <property type="entry name" value="ATP_synth_OSCP/delta_N_sf"/>
</dbReference>
<comment type="function">
    <text evidence="8">This protein is part of the stalk that links CF(0) to CF(1). It either transmits conformational changes from CF(0) to CF(1) or is implicated in proton conduction.</text>
</comment>
<comment type="caution">
    <text evidence="9">The sequence shown here is derived from an EMBL/GenBank/DDBJ whole genome shotgun (WGS) entry which is preliminary data.</text>
</comment>
<comment type="function">
    <text evidence="8">F(1)F(0) ATP synthase produces ATP from ADP in the presence of a proton or sodium gradient. F-type ATPases consist of two structural domains, F(1) containing the extramembraneous catalytic core and F(0) containing the membrane proton channel, linked together by a central stalk and a peripheral stalk. During catalysis, ATP synthesis in the catalytic domain of F(1) is coupled via a rotary mechanism of the central stalk subunits to proton translocation.</text>
</comment>
<dbReference type="HAMAP" id="MF_01416">
    <property type="entry name" value="ATP_synth_delta_bact"/>
    <property type="match status" value="1"/>
</dbReference>
<comment type="similarity">
    <text evidence="8">Belongs to the ATPase delta chain family.</text>
</comment>
<dbReference type="Pfam" id="PF00213">
    <property type="entry name" value="OSCP"/>
    <property type="match status" value="1"/>
</dbReference>
<dbReference type="NCBIfam" id="NF009967">
    <property type="entry name" value="PRK13430.1"/>
    <property type="match status" value="1"/>
</dbReference>
<gene>
    <name evidence="8" type="primary">atpH</name>
    <name evidence="9" type="ORF">B0I33_103261</name>
</gene>
<evidence type="ECO:0000313" key="9">
    <source>
        <dbReference type="EMBL" id="PRX49227.1"/>
    </source>
</evidence>
<keyword evidence="2 8" id="KW-0813">Transport</keyword>
<dbReference type="Gene3D" id="1.10.520.20">
    <property type="entry name" value="N-terminal domain of the delta subunit of the F1F0-ATP synthase"/>
    <property type="match status" value="1"/>
</dbReference>
<keyword evidence="8" id="KW-1003">Cell membrane</keyword>
<dbReference type="NCBIfam" id="TIGR01145">
    <property type="entry name" value="ATP_synt_delta"/>
    <property type="match status" value="1"/>
</dbReference>
<evidence type="ECO:0000256" key="1">
    <source>
        <dbReference type="ARBA" id="ARBA00004370"/>
    </source>
</evidence>
<evidence type="ECO:0000256" key="3">
    <source>
        <dbReference type="ARBA" id="ARBA00022781"/>
    </source>
</evidence>
<protein>
    <recommendedName>
        <fullName evidence="8">ATP synthase subunit delta</fullName>
    </recommendedName>
    <alternativeName>
        <fullName evidence="8">ATP synthase F(1) sector subunit delta</fullName>
    </alternativeName>
    <alternativeName>
        <fullName evidence="8">F-type ATPase subunit delta</fullName>
        <shortName evidence="8">F-ATPase subunit delta</shortName>
    </alternativeName>
</protein>
<comment type="subcellular location">
    <subcellularLocation>
        <location evidence="8">Cell membrane</location>
        <topology evidence="8">Peripheral membrane protein</topology>
    </subcellularLocation>
    <subcellularLocation>
        <location evidence="1">Membrane</location>
    </subcellularLocation>
</comment>
<keyword evidence="6 8" id="KW-0139">CF(1)</keyword>
<evidence type="ECO:0000256" key="6">
    <source>
        <dbReference type="ARBA" id="ARBA00023196"/>
    </source>
</evidence>
<dbReference type="GO" id="GO:0046933">
    <property type="term" value="F:proton-transporting ATP synthase activity, rotational mechanism"/>
    <property type="evidence" value="ECO:0007669"/>
    <property type="project" value="UniProtKB-UniRule"/>
</dbReference>
<dbReference type="GO" id="GO:0005886">
    <property type="term" value="C:plasma membrane"/>
    <property type="evidence" value="ECO:0007669"/>
    <property type="project" value="UniProtKB-SubCell"/>
</dbReference>
<evidence type="ECO:0000256" key="7">
    <source>
        <dbReference type="ARBA" id="ARBA00023310"/>
    </source>
</evidence>
<evidence type="ECO:0000256" key="8">
    <source>
        <dbReference type="HAMAP-Rule" id="MF_01416"/>
    </source>
</evidence>
<evidence type="ECO:0000256" key="4">
    <source>
        <dbReference type="ARBA" id="ARBA00023065"/>
    </source>
</evidence>
<reference evidence="9 10" key="1">
    <citation type="submission" date="2018-03" db="EMBL/GenBank/DDBJ databases">
        <title>Genomic Encyclopedia of Type Strains, Phase III (KMG-III): the genomes of soil and plant-associated and newly described type strains.</title>
        <authorList>
            <person name="Whitman W."/>
        </authorList>
    </citation>
    <scope>NUCLEOTIDE SEQUENCE [LARGE SCALE GENOMIC DNA]</scope>
    <source>
        <strain evidence="9 10">CGMCC 4.7125</strain>
    </source>
</reference>
<evidence type="ECO:0000256" key="2">
    <source>
        <dbReference type="ARBA" id="ARBA00022448"/>
    </source>
</evidence>
<keyword evidence="7 8" id="KW-0066">ATP synthesis</keyword>
<keyword evidence="3 8" id="KW-0375">Hydrogen ion transport</keyword>
<dbReference type="InterPro" id="IPR000711">
    <property type="entry name" value="ATPase_OSCP/dsu"/>
</dbReference>
<dbReference type="GO" id="GO:0045259">
    <property type="term" value="C:proton-transporting ATP synthase complex"/>
    <property type="evidence" value="ECO:0007669"/>
    <property type="project" value="UniProtKB-KW"/>
</dbReference>
<evidence type="ECO:0000313" key="10">
    <source>
        <dbReference type="Proteomes" id="UP000238362"/>
    </source>
</evidence>
<dbReference type="PROSITE" id="PS00389">
    <property type="entry name" value="ATPASE_DELTA"/>
    <property type="match status" value="1"/>
</dbReference>
<evidence type="ECO:0000256" key="5">
    <source>
        <dbReference type="ARBA" id="ARBA00023136"/>
    </source>
</evidence>